<dbReference type="CDD" id="cd02019">
    <property type="entry name" value="NK"/>
    <property type="match status" value="1"/>
</dbReference>
<sequence>MNKIIFFEGLHGSGKSTLAKEKSAELRRIYPKVQIVMRCEKPCPIDISRLAVLSEKEFRMFIHMIRPICSEDAHTIEYQLMRFSSLEGEHYYVNWFEFLSQYHLWDKKVISYALNHELCDGKAGYEQYVEITRNRWKAFAKAISDNTVYLFEGALLQHPIIELLGYYELDDSSIAQYINILLETVCEISTELVYISTDQPEQLLWHTALKRNDQGYHWIDGLIKLATTCNYGKKHGLLGFQGAVQFCTDRMRIEKQILDQVTIKKEIILHKFDS</sequence>
<gene>
    <name evidence="1" type="ORF">LKD37_14590</name>
</gene>
<comment type="caution">
    <text evidence="1">The sequence shown here is derived from an EMBL/GenBank/DDBJ whole genome shotgun (WGS) entry which is preliminary data.</text>
</comment>
<dbReference type="InterPro" id="IPR027417">
    <property type="entry name" value="P-loop_NTPase"/>
</dbReference>
<reference evidence="1" key="1">
    <citation type="submission" date="2021-10" db="EMBL/GenBank/DDBJ databases">
        <title>Anaerobic single-cell dispensing facilitates the cultivation of human gut bacteria.</title>
        <authorList>
            <person name="Afrizal A."/>
        </authorList>
    </citation>
    <scope>NUCLEOTIDE SEQUENCE</scope>
    <source>
        <strain evidence="1">CLA-AA-H272</strain>
    </source>
</reference>
<evidence type="ECO:0000313" key="2">
    <source>
        <dbReference type="Proteomes" id="UP001199319"/>
    </source>
</evidence>
<dbReference type="AlphaFoldDB" id="A0AAE3AHH0"/>
<organism evidence="1 2">
    <name type="scientific">Brotocaccenecus cirricatena</name>
    <dbReference type="NCBI Taxonomy" id="3064195"/>
    <lineage>
        <taxon>Bacteria</taxon>
        <taxon>Bacillati</taxon>
        <taxon>Bacillota</taxon>
        <taxon>Clostridia</taxon>
        <taxon>Eubacteriales</taxon>
        <taxon>Oscillospiraceae</taxon>
        <taxon>Brotocaccenecus</taxon>
    </lineage>
</organism>
<dbReference type="Proteomes" id="UP001199319">
    <property type="component" value="Unassembled WGS sequence"/>
</dbReference>
<dbReference type="SUPFAM" id="SSF52540">
    <property type="entry name" value="P-loop containing nucleoside triphosphate hydrolases"/>
    <property type="match status" value="1"/>
</dbReference>
<protein>
    <submittedName>
        <fullName evidence="1">Uncharacterized protein</fullName>
    </submittedName>
</protein>
<evidence type="ECO:0000313" key="1">
    <source>
        <dbReference type="EMBL" id="MCC2130722.1"/>
    </source>
</evidence>
<proteinExistence type="predicted"/>
<dbReference type="RefSeq" id="WP_302929872.1">
    <property type="nucleotide sequence ID" value="NZ_JAJEPW010000065.1"/>
</dbReference>
<keyword evidence="2" id="KW-1185">Reference proteome</keyword>
<name>A0AAE3AHH0_9FIRM</name>
<dbReference type="EMBL" id="JAJEPW010000065">
    <property type="protein sequence ID" value="MCC2130722.1"/>
    <property type="molecule type" value="Genomic_DNA"/>
</dbReference>
<accession>A0AAE3AHH0</accession>